<dbReference type="InterPro" id="IPR007049">
    <property type="entry name" value="Carb-sel_porin_OprB"/>
</dbReference>
<reference evidence="3" key="1">
    <citation type="submission" date="2022-01" db="EMBL/GenBank/DDBJ databases">
        <authorList>
            <person name="Jo J.-H."/>
            <person name="Im W.-T."/>
        </authorList>
    </citation>
    <scope>NUCLEOTIDE SEQUENCE</scope>
    <source>
        <strain evidence="3">XY25</strain>
    </source>
</reference>
<proteinExistence type="inferred from homology"/>
<evidence type="ECO:0000313" key="3">
    <source>
        <dbReference type="EMBL" id="MCG2576451.1"/>
    </source>
</evidence>
<accession>A0ABS9JZX0</accession>
<dbReference type="InterPro" id="IPR038673">
    <property type="entry name" value="OprB_sf"/>
</dbReference>
<dbReference type="Proteomes" id="UP001165384">
    <property type="component" value="Unassembled WGS sequence"/>
</dbReference>
<evidence type="ECO:0000313" key="4">
    <source>
        <dbReference type="Proteomes" id="UP001165384"/>
    </source>
</evidence>
<feature type="signal peptide" evidence="2">
    <location>
        <begin position="1"/>
        <end position="19"/>
    </location>
</feature>
<sequence>MFQRSALLLALTAAMAVHAAEEVREDWQLKGQATYVSQKSKSFHAAYSGTNSLLSGGESSYTFTSTAFLGARLWKGGEVYLNVEAGQGDPMSGLTGLGGFTNGEATRVSGNSIRAYRQRLFLRQTWGLGDETEYQESEFNQMAGRVAKDRVVLTVGNFSTLDIFDDNAYAKDPRTQFQNWSNMAHTAFDYAADARGFGWGFAAEWYQGDWVLRFGRMTGPTTPNGKDVDYHIVRHYGDQLEIEHAHRIAERPGKVRLLAFRNRARTAAYSDASAWLDANPGADPQAINNVRNGERIKYGFGLNLEQEIADDLGWFLRTMHADGRTETYAFTEADGSFATGLSLKGGRWNRPDDTFGIAWIRNTISNERRDYLAKGGISFFIGDGKLGYSPEHIFETYYSWKAMRSLWLTADYQHIENPAYNADRGPANVLSLRLHTEF</sequence>
<comment type="caution">
    <text evidence="3">The sequence shown here is derived from an EMBL/GenBank/DDBJ whole genome shotgun (WGS) entry which is preliminary data.</text>
</comment>
<dbReference type="Gene3D" id="2.40.160.180">
    <property type="entry name" value="Carbohydrate-selective porin OprB"/>
    <property type="match status" value="1"/>
</dbReference>
<dbReference type="Pfam" id="PF04966">
    <property type="entry name" value="OprB"/>
    <property type="match status" value="1"/>
</dbReference>
<gene>
    <name evidence="3" type="ORF">LZ012_05520</name>
</gene>
<feature type="chain" id="PRO_5044975038" evidence="2">
    <location>
        <begin position="20"/>
        <end position="438"/>
    </location>
</feature>
<dbReference type="RefSeq" id="WP_275708393.1">
    <property type="nucleotide sequence ID" value="NZ_JAKLTN010000001.1"/>
</dbReference>
<keyword evidence="2" id="KW-0732">Signal</keyword>
<evidence type="ECO:0000256" key="2">
    <source>
        <dbReference type="RuleBase" id="RU363072"/>
    </source>
</evidence>
<name>A0ABS9JZX0_9RHOO</name>
<comment type="similarity">
    <text evidence="1 2">Belongs to the OprB family.</text>
</comment>
<dbReference type="EMBL" id="JAKLTN010000001">
    <property type="protein sequence ID" value="MCG2576451.1"/>
    <property type="molecule type" value="Genomic_DNA"/>
</dbReference>
<protein>
    <submittedName>
        <fullName evidence="3">Carbohydrate porin</fullName>
    </submittedName>
</protein>
<organism evidence="3 4">
    <name type="scientific">Dechloromonas hankyongensis</name>
    <dbReference type="NCBI Taxonomy" id="2908002"/>
    <lineage>
        <taxon>Bacteria</taxon>
        <taxon>Pseudomonadati</taxon>
        <taxon>Pseudomonadota</taxon>
        <taxon>Betaproteobacteria</taxon>
        <taxon>Rhodocyclales</taxon>
        <taxon>Azonexaceae</taxon>
        <taxon>Dechloromonas</taxon>
    </lineage>
</organism>
<keyword evidence="4" id="KW-1185">Reference proteome</keyword>
<evidence type="ECO:0000256" key="1">
    <source>
        <dbReference type="ARBA" id="ARBA00008769"/>
    </source>
</evidence>